<feature type="chain" id="PRO_5011555251" description="NVEALA protein" evidence="1">
    <location>
        <begin position="31"/>
        <end position="80"/>
    </location>
</feature>
<protein>
    <recommendedName>
        <fullName evidence="4">NVEALA protein</fullName>
    </recommendedName>
</protein>
<proteinExistence type="predicted"/>
<keyword evidence="1" id="KW-0732">Signal</keyword>
<reference evidence="3" key="1">
    <citation type="submission" date="2016-10" db="EMBL/GenBank/DDBJ databases">
        <authorList>
            <person name="Varghese N."/>
            <person name="Submissions S."/>
        </authorList>
    </citation>
    <scope>NUCLEOTIDE SEQUENCE [LARGE SCALE GENOMIC DNA]</scope>
    <source>
        <strain evidence="3">DSM 19315</strain>
    </source>
</reference>
<dbReference type="RefSeq" id="WP_177188498.1">
    <property type="nucleotide sequence ID" value="NZ_FOPC01000012.1"/>
</dbReference>
<accession>A0A1I2WFQ8</accession>
<dbReference type="Proteomes" id="UP000199642">
    <property type="component" value="Unassembled WGS sequence"/>
</dbReference>
<feature type="signal peptide" evidence="1">
    <location>
        <begin position="1"/>
        <end position="30"/>
    </location>
</feature>
<evidence type="ECO:0000313" key="3">
    <source>
        <dbReference type="Proteomes" id="UP000199642"/>
    </source>
</evidence>
<sequence>MKKLFVGSFSLFLGLLFLCGTLTLNQPAQGQILTCPEYTEHFKPEPQIKWCNGYFATWEICVYAWGELCPCMSEEEPECQ</sequence>
<evidence type="ECO:0008006" key="4">
    <source>
        <dbReference type="Google" id="ProtNLM"/>
    </source>
</evidence>
<organism evidence="2 3">
    <name type="scientific">Algoriphagus hitonicola</name>
    <dbReference type="NCBI Taxonomy" id="435880"/>
    <lineage>
        <taxon>Bacteria</taxon>
        <taxon>Pseudomonadati</taxon>
        <taxon>Bacteroidota</taxon>
        <taxon>Cytophagia</taxon>
        <taxon>Cytophagales</taxon>
        <taxon>Cyclobacteriaceae</taxon>
        <taxon>Algoriphagus</taxon>
    </lineage>
</organism>
<name>A0A1I2WFQ8_9BACT</name>
<evidence type="ECO:0000256" key="1">
    <source>
        <dbReference type="SAM" id="SignalP"/>
    </source>
</evidence>
<dbReference type="EMBL" id="FOPC01000012">
    <property type="protein sequence ID" value="SFG99579.1"/>
    <property type="molecule type" value="Genomic_DNA"/>
</dbReference>
<dbReference type="STRING" id="435880.SAMN04487988_11297"/>
<evidence type="ECO:0000313" key="2">
    <source>
        <dbReference type="EMBL" id="SFG99579.1"/>
    </source>
</evidence>
<dbReference type="AlphaFoldDB" id="A0A1I2WFQ8"/>
<keyword evidence="3" id="KW-1185">Reference proteome</keyword>
<gene>
    <name evidence="2" type="ORF">SAMN04487988_11297</name>
</gene>